<dbReference type="PROSITE" id="PS00108">
    <property type="entry name" value="PROTEIN_KINASE_ST"/>
    <property type="match status" value="1"/>
</dbReference>
<protein>
    <recommendedName>
        <fullName evidence="1">Protein kinase domain-containing protein</fullName>
    </recommendedName>
</protein>
<evidence type="ECO:0000313" key="3">
    <source>
        <dbReference type="Proteomes" id="UP001187471"/>
    </source>
</evidence>
<dbReference type="PANTHER" id="PTHR24361:SF762">
    <property type="entry name" value="MITOGEN-ACTIVATED PROTEIN KINASE KINASE 5"/>
    <property type="match status" value="1"/>
</dbReference>
<dbReference type="InterPro" id="IPR000719">
    <property type="entry name" value="Prot_kinase_dom"/>
</dbReference>
<dbReference type="InterPro" id="IPR053235">
    <property type="entry name" value="Ser_Thr_kinase"/>
</dbReference>
<evidence type="ECO:0000313" key="2">
    <source>
        <dbReference type="EMBL" id="KAK2994219.1"/>
    </source>
</evidence>
<dbReference type="GO" id="GO:0004674">
    <property type="term" value="F:protein serine/threonine kinase activity"/>
    <property type="evidence" value="ECO:0007669"/>
    <property type="project" value="TreeGrafter"/>
</dbReference>
<dbReference type="PROSITE" id="PS50011">
    <property type="entry name" value="PROTEIN_KINASE_DOM"/>
    <property type="match status" value="1"/>
</dbReference>
<dbReference type="SMART" id="SM00220">
    <property type="entry name" value="S_TKc"/>
    <property type="match status" value="1"/>
</dbReference>
<keyword evidence="3" id="KW-1185">Reference proteome</keyword>
<evidence type="ECO:0000259" key="1">
    <source>
        <dbReference type="PROSITE" id="PS50011"/>
    </source>
</evidence>
<organism evidence="2 3">
    <name type="scientific">Escallonia rubra</name>
    <dbReference type="NCBI Taxonomy" id="112253"/>
    <lineage>
        <taxon>Eukaryota</taxon>
        <taxon>Viridiplantae</taxon>
        <taxon>Streptophyta</taxon>
        <taxon>Embryophyta</taxon>
        <taxon>Tracheophyta</taxon>
        <taxon>Spermatophyta</taxon>
        <taxon>Magnoliopsida</taxon>
        <taxon>eudicotyledons</taxon>
        <taxon>Gunneridae</taxon>
        <taxon>Pentapetalae</taxon>
        <taxon>asterids</taxon>
        <taxon>campanulids</taxon>
        <taxon>Escalloniales</taxon>
        <taxon>Escalloniaceae</taxon>
        <taxon>Escallonia</taxon>
    </lineage>
</organism>
<name>A0AA88RQH0_9ASTE</name>
<gene>
    <name evidence="2" type="ORF">RJ640_000286</name>
</gene>
<reference evidence="2" key="1">
    <citation type="submission" date="2022-12" db="EMBL/GenBank/DDBJ databases">
        <title>Draft genome assemblies for two species of Escallonia (Escalloniales).</title>
        <authorList>
            <person name="Chanderbali A."/>
            <person name="Dervinis C."/>
            <person name="Anghel I."/>
            <person name="Soltis D."/>
            <person name="Soltis P."/>
            <person name="Zapata F."/>
        </authorList>
    </citation>
    <scope>NUCLEOTIDE SEQUENCE</scope>
    <source>
        <strain evidence="2">UCBG92.1500</strain>
        <tissue evidence="2">Leaf</tissue>
    </source>
</reference>
<dbReference type="GO" id="GO:0005524">
    <property type="term" value="F:ATP binding"/>
    <property type="evidence" value="ECO:0007669"/>
    <property type="project" value="InterPro"/>
</dbReference>
<feature type="domain" description="Protein kinase" evidence="1">
    <location>
        <begin position="48"/>
        <end position="302"/>
    </location>
</feature>
<proteinExistence type="predicted"/>
<dbReference type="Pfam" id="PF00069">
    <property type="entry name" value="Pkinase"/>
    <property type="match status" value="1"/>
</dbReference>
<dbReference type="AlphaFoldDB" id="A0AA88RQH0"/>
<dbReference type="Proteomes" id="UP001187471">
    <property type="component" value="Unassembled WGS sequence"/>
</dbReference>
<dbReference type="EMBL" id="JAVXUO010000234">
    <property type="protein sequence ID" value="KAK2994219.1"/>
    <property type="molecule type" value="Genomic_DNA"/>
</dbReference>
<accession>A0AA88RQH0</accession>
<dbReference type="InterPro" id="IPR011009">
    <property type="entry name" value="Kinase-like_dom_sf"/>
</dbReference>
<comment type="caution">
    <text evidence="2">The sequence shown here is derived from an EMBL/GenBank/DDBJ whole genome shotgun (WGS) entry which is preliminary data.</text>
</comment>
<dbReference type="GO" id="GO:0005737">
    <property type="term" value="C:cytoplasm"/>
    <property type="evidence" value="ECO:0007669"/>
    <property type="project" value="TreeGrafter"/>
</dbReference>
<dbReference type="SUPFAM" id="SSF56112">
    <property type="entry name" value="Protein kinase-like (PK-like)"/>
    <property type="match status" value="1"/>
</dbReference>
<dbReference type="Gene3D" id="1.10.510.10">
    <property type="entry name" value="Transferase(Phosphotransferase) domain 1"/>
    <property type="match status" value="1"/>
</dbReference>
<dbReference type="InterPro" id="IPR008271">
    <property type="entry name" value="Ser/Thr_kinase_AS"/>
</dbReference>
<dbReference type="Gene3D" id="3.30.200.20">
    <property type="entry name" value="Phosphorylase Kinase, domain 1"/>
    <property type="match status" value="1"/>
</dbReference>
<sequence>MSTRFGQKHQLTIQIQPRQEKQQLIQEIAVTPASNSTPAALSPPVNFSDLQRISRIGTDGNIYKVLHRPTGDLYALRVFHQHSDDSVNRSIKRQIELLHDVDHPNVVKCHGLFDRDGELHVLLEHVDGVSIESVHMPDEAYLAGLARQVLSGLSYLHGRKLVHRDLKPSNILISSKGEAKIADTGFSSIKSMTHTQTMVPSTIAYMSPERINTEAYGSLYNGYAGDVWSFGLSYLEIFTGSFPLAVAVEDDWASLVSAICESEVTEAPLSASPEFRVFIGGCLSRDPAKRWTADQLLNHPFILDHTSGNKRSPISF</sequence>
<dbReference type="PANTHER" id="PTHR24361">
    <property type="entry name" value="MITOGEN-ACTIVATED KINASE KINASE KINASE"/>
    <property type="match status" value="1"/>
</dbReference>